<dbReference type="STRING" id="1432307.W9CBE5"/>
<keyword evidence="4 5" id="KW-0472">Membrane</keyword>
<protein>
    <recommendedName>
        <fullName evidence="8">RTA1 domain protein</fullName>
    </recommendedName>
</protein>
<dbReference type="OrthoDB" id="5384040at2759"/>
<accession>W9CBE5</accession>
<feature type="transmembrane region" description="Helical" evidence="5">
    <location>
        <begin position="137"/>
        <end position="159"/>
    </location>
</feature>
<sequence length="274" mass="31177">MTGRCSALDTPNTQYYFCPNLGAAYLFTILFGVTTVAHFAQAILYRKVYCWVIAMSRNAQTLACIFRILSIKYPATYSSSSGKYTIWFVLILIAPLFTNAFAHMVMGRMSTFDSDMGSFVSSASSDDASTKEILQGLHIYMVGVGMQQFSIFVFLLFAFKFHQTLRDQCRRNIHTSRQAWVLLYALYVVIILITIRIIFRLIENSQGLTSSIPNHEAFQYIFDSVPMFFALVLLNIFHPGRIMAGLESNIPGRKERKNKVFTTRMQRFGGSESE</sequence>
<gene>
    <name evidence="6" type="ORF">SBOR_7436</name>
</gene>
<evidence type="ECO:0000256" key="4">
    <source>
        <dbReference type="ARBA" id="ARBA00023136"/>
    </source>
</evidence>
<keyword evidence="7" id="KW-1185">Reference proteome</keyword>
<reference evidence="6 7" key="1">
    <citation type="journal article" date="2014" name="Genome Announc.">
        <title>Draft genome sequence of Sclerotinia borealis, a psychrophilic plant pathogenic fungus.</title>
        <authorList>
            <person name="Mardanov A.V."/>
            <person name="Beletsky A.V."/>
            <person name="Kadnikov V.V."/>
            <person name="Ignatov A.N."/>
            <person name="Ravin N.V."/>
        </authorList>
    </citation>
    <scope>NUCLEOTIDE SEQUENCE [LARGE SCALE GENOMIC DNA]</scope>
    <source>
        <strain evidence="7">F-4157</strain>
    </source>
</reference>
<comment type="subcellular location">
    <subcellularLocation>
        <location evidence="1">Membrane</location>
        <topology evidence="1">Multi-pass membrane protein</topology>
    </subcellularLocation>
</comment>
<evidence type="ECO:0000313" key="6">
    <source>
        <dbReference type="EMBL" id="ESZ92179.1"/>
    </source>
</evidence>
<dbReference type="EMBL" id="AYSA01000413">
    <property type="protein sequence ID" value="ESZ92179.1"/>
    <property type="molecule type" value="Genomic_DNA"/>
</dbReference>
<evidence type="ECO:0000313" key="7">
    <source>
        <dbReference type="Proteomes" id="UP000019487"/>
    </source>
</evidence>
<organism evidence="6 7">
    <name type="scientific">Sclerotinia borealis (strain F-4128)</name>
    <dbReference type="NCBI Taxonomy" id="1432307"/>
    <lineage>
        <taxon>Eukaryota</taxon>
        <taxon>Fungi</taxon>
        <taxon>Dikarya</taxon>
        <taxon>Ascomycota</taxon>
        <taxon>Pezizomycotina</taxon>
        <taxon>Leotiomycetes</taxon>
        <taxon>Helotiales</taxon>
        <taxon>Sclerotiniaceae</taxon>
        <taxon>Sclerotinia</taxon>
    </lineage>
</organism>
<comment type="caution">
    <text evidence="6">The sequence shown here is derived from an EMBL/GenBank/DDBJ whole genome shotgun (WGS) entry which is preliminary data.</text>
</comment>
<dbReference type="PANTHER" id="PTHR31465">
    <property type="entry name" value="PROTEIN RTA1-RELATED"/>
    <property type="match status" value="1"/>
</dbReference>
<proteinExistence type="predicted"/>
<evidence type="ECO:0000256" key="3">
    <source>
        <dbReference type="ARBA" id="ARBA00022989"/>
    </source>
</evidence>
<dbReference type="GO" id="GO:0016020">
    <property type="term" value="C:membrane"/>
    <property type="evidence" value="ECO:0007669"/>
    <property type="project" value="UniProtKB-SubCell"/>
</dbReference>
<dbReference type="PANTHER" id="PTHR31465:SF15">
    <property type="entry name" value="LIPID TRANSPORTER ATNI-RELATED"/>
    <property type="match status" value="1"/>
</dbReference>
<dbReference type="Pfam" id="PF04479">
    <property type="entry name" value="RTA1"/>
    <property type="match status" value="1"/>
</dbReference>
<feature type="transmembrane region" description="Helical" evidence="5">
    <location>
        <begin position="84"/>
        <end position="106"/>
    </location>
</feature>
<dbReference type="HOGENOM" id="CLU_033465_3_0_1"/>
<dbReference type="Proteomes" id="UP000019487">
    <property type="component" value="Unassembled WGS sequence"/>
</dbReference>
<evidence type="ECO:0000256" key="1">
    <source>
        <dbReference type="ARBA" id="ARBA00004141"/>
    </source>
</evidence>
<keyword evidence="2 5" id="KW-0812">Transmembrane</keyword>
<feature type="transmembrane region" description="Helical" evidence="5">
    <location>
        <begin position="23"/>
        <end position="45"/>
    </location>
</feature>
<dbReference type="InterPro" id="IPR007568">
    <property type="entry name" value="RTA1"/>
</dbReference>
<evidence type="ECO:0008006" key="8">
    <source>
        <dbReference type="Google" id="ProtNLM"/>
    </source>
</evidence>
<name>W9CBE5_SCLBF</name>
<evidence type="ECO:0000256" key="2">
    <source>
        <dbReference type="ARBA" id="ARBA00022692"/>
    </source>
</evidence>
<dbReference type="AlphaFoldDB" id="W9CBE5"/>
<feature type="transmembrane region" description="Helical" evidence="5">
    <location>
        <begin position="180"/>
        <end position="202"/>
    </location>
</feature>
<feature type="transmembrane region" description="Helical" evidence="5">
    <location>
        <begin position="217"/>
        <end position="237"/>
    </location>
</feature>
<keyword evidence="3 5" id="KW-1133">Transmembrane helix</keyword>
<evidence type="ECO:0000256" key="5">
    <source>
        <dbReference type="SAM" id="Phobius"/>
    </source>
</evidence>